<keyword evidence="2" id="KW-0472">Membrane</keyword>
<proteinExistence type="predicted"/>
<feature type="compositionally biased region" description="Polar residues" evidence="1">
    <location>
        <begin position="779"/>
        <end position="790"/>
    </location>
</feature>
<evidence type="ECO:0000313" key="4">
    <source>
        <dbReference type="Proteomes" id="UP000230673"/>
    </source>
</evidence>
<dbReference type="Gene3D" id="2.115.10.20">
    <property type="entry name" value="Glycosyl hydrolase domain, family 43"/>
    <property type="match status" value="1"/>
</dbReference>
<feature type="region of interest" description="Disordered" evidence="1">
    <location>
        <begin position="767"/>
        <end position="799"/>
    </location>
</feature>
<dbReference type="Pfam" id="PF02450">
    <property type="entry name" value="LCAT"/>
    <property type="match status" value="1"/>
</dbReference>
<protein>
    <recommendedName>
        <fullName evidence="5">PGAP1 family protein</fullName>
    </recommendedName>
</protein>
<dbReference type="InterPro" id="IPR003386">
    <property type="entry name" value="LACT/PDAT_acylTrfase"/>
</dbReference>
<evidence type="ECO:0000313" key="3">
    <source>
        <dbReference type="EMBL" id="PIV10731.1"/>
    </source>
</evidence>
<accession>A0A2M7BW09</accession>
<keyword evidence="2" id="KW-1133">Transmembrane helix</keyword>
<dbReference type="InterPro" id="IPR023296">
    <property type="entry name" value="Glyco_hydro_beta-prop_sf"/>
</dbReference>
<gene>
    <name evidence="3" type="ORF">COS50_03920</name>
</gene>
<feature type="compositionally biased region" description="Low complexity" evidence="1">
    <location>
        <begin position="767"/>
        <end position="778"/>
    </location>
</feature>
<dbReference type="AlphaFoldDB" id="A0A2M7BW09"/>
<reference evidence="4" key="1">
    <citation type="submission" date="2017-09" db="EMBL/GenBank/DDBJ databases">
        <title>Depth-based differentiation of microbial function through sediment-hosted aquifers and enrichment of novel symbionts in the deep terrestrial subsurface.</title>
        <authorList>
            <person name="Probst A.J."/>
            <person name="Ladd B."/>
            <person name="Jarett J.K."/>
            <person name="Geller-Mcgrath D.E."/>
            <person name="Sieber C.M.K."/>
            <person name="Emerson J.B."/>
            <person name="Anantharaman K."/>
            <person name="Thomas B.C."/>
            <person name="Malmstrom R."/>
            <person name="Stieglmeier M."/>
            <person name="Klingl A."/>
            <person name="Woyke T."/>
            <person name="Ryan C.M."/>
            <person name="Banfield J.F."/>
        </authorList>
    </citation>
    <scope>NUCLEOTIDE SEQUENCE [LARGE SCALE GENOMIC DNA]</scope>
</reference>
<sequence>MKKILLGLLLFLIFVFPVEAFEFVKNSNNPLNITYLNDYAYPFNAHIYKEDNRCKGILTTRRPTETYYSLVAIESEDCFNWMMTKEILNIGQDISNPRLFINTDGTKKIYFTKTDGKDFYRIYSTDCDNNLNCSSDVNLVLDPNPSDLTERNGYFASYVIKIDTHYYMFYGVWGKDGFKIRMAYSDSLESWQKCPDNLISDGSDGPFPYLENNNLYLFFHKSNSSGIKLAKTSLPLSCDSIFEDLGYQLTPNQSSDVRHLVFPSVVQEDTGLKLYYSGADWNWNWSLNLACTGGSCISSTPTPTFSPTPTLTPTQTPTPIKTPIIIIPGFMASWNKDAILHNQSVSQSDWKLASFVKEYKGLINTLKNLGYEENKNLFVFAYDWRKPLLNIVDDFNNYLNNLSINNLQFSIVGHSLGGLVGRIFAQKNKSQVNRIITVGSPHQGVVQVYKPLEGGEIDRDNTFLWLAEKIILFLNKSTVESDRVTIANKFPVAKDLFPTFSFLKDLSGKEIPIENMSVKNSLLFSYNQNFSDIFPLFTAIYGEKDKNTPAGFIIEPQNSLDLLLGNYSDGKPKESYFDLGDYMVLSNSARQDTDSEKLNFDHGEIITKKEPIKKILSLLNINFSDEQIVEGQITKISPSLIFLIKSPATMKVEFNNNTYIENDGIIFIPDAQSGNYYLKVQGVDQGEYEVIIGQISENNDLWENIKGEIVQAPTDFQVDSYSIDYNNQTAVSMFPTPTSAPTATPTPIPTESPTIIPALTPTTIPQTINLSSSTNSSSDNQPVQSSNNEIPLSKESAPSVLGISSDQEELITPTPEIIKEINENKIINKTSIWKKIFPTVISLLIAITGWIFRKKIFKNE</sequence>
<dbReference type="PANTHER" id="PTHR11440">
    <property type="entry name" value="LECITHIN-CHOLESTEROL ACYLTRANSFERASE-RELATED"/>
    <property type="match status" value="1"/>
</dbReference>
<evidence type="ECO:0000256" key="1">
    <source>
        <dbReference type="SAM" id="MobiDB-lite"/>
    </source>
</evidence>
<feature type="transmembrane region" description="Helical" evidence="2">
    <location>
        <begin position="832"/>
        <end position="852"/>
    </location>
</feature>
<evidence type="ECO:0008006" key="5">
    <source>
        <dbReference type="Google" id="ProtNLM"/>
    </source>
</evidence>
<organism evidence="3 4">
    <name type="scientific">Candidatus Roizmanbacteria bacterium CG03_land_8_20_14_0_80_35_26</name>
    <dbReference type="NCBI Taxonomy" id="1974845"/>
    <lineage>
        <taxon>Bacteria</taxon>
        <taxon>Candidatus Roizmaniibacteriota</taxon>
    </lineage>
</organism>
<keyword evidence="2" id="KW-0812">Transmembrane</keyword>
<dbReference type="Gene3D" id="3.40.50.1820">
    <property type="entry name" value="alpha/beta hydrolase"/>
    <property type="match status" value="1"/>
</dbReference>
<comment type="caution">
    <text evidence="3">The sequence shown here is derived from an EMBL/GenBank/DDBJ whole genome shotgun (WGS) entry which is preliminary data.</text>
</comment>
<name>A0A2M7BW09_9BACT</name>
<dbReference type="GO" id="GO:0006629">
    <property type="term" value="P:lipid metabolic process"/>
    <property type="evidence" value="ECO:0007669"/>
    <property type="project" value="InterPro"/>
</dbReference>
<dbReference type="InterPro" id="IPR029058">
    <property type="entry name" value="AB_hydrolase_fold"/>
</dbReference>
<dbReference type="Proteomes" id="UP000230673">
    <property type="component" value="Unassembled WGS sequence"/>
</dbReference>
<evidence type="ECO:0000256" key="2">
    <source>
        <dbReference type="SAM" id="Phobius"/>
    </source>
</evidence>
<dbReference type="SUPFAM" id="SSF53474">
    <property type="entry name" value="alpha/beta-Hydrolases"/>
    <property type="match status" value="1"/>
</dbReference>
<dbReference type="EMBL" id="PEUY01000057">
    <property type="protein sequence ID" value="PIV10731.1"/>
    <property type="molecule type" value="Genomic_DNA"/>
</dbReference>
<dbReference type="SUPFAM" id="SSF75005">
    <property type="entry name" value="Arabinanase/levansucrase/invertase"/>
    <property type="match status" value="1"/>
</dbReference>
<dbReference type="GO" id="GO:0008374">
    <property type="term" value="F:O-acyltransferase activity"/>
    <property type="evidence" value="ECO:0007669"/>
    <property type="project" value="InterPro"/>
</dbReference>